<dbReference type="AlphaFoldDB" id="A0A6C0JVG4"/>
<keyword evidence="1" id="KW-0812">Transmembrane</keyword>
<organism evidence="2">
    <name type="scientific">viral metagenome</name>
    <dbReference type="NCBI Taxonomy" id="1070528"/>
    <lineage>
        <taxon>unclassified sequences</taxon>
        <taxon>metagenomes</taxon>
        <taxon>organismal metagenomes</taxon>
    </lineage>
</organism>
<protein>
    <submittedName>
        <fullName evidence="2">Uncharacterized protein</fullName>
    </submittedName>
</protein>
<keyword evidence="1" id="KW-1133">Transmembrane helix</keyword>
<evidence type="ECO:0000313" key="2">
    <source>
        <dbReference type="EMBL" id="QHU08690.1"/>
    </source>
</evidence>
<dbReference type="EMBL" id="MN740698">
    <property type="protein sequence ID" value="QHU08690.1"/>
    <property type="molecule type" value="Genomic_DNA"/>
</dbReference>
<keyword evidence="1" id="KW-0472">Membrane</keyword>
<evidence type="ECO:0000256" key="1">
    <source>
        <dbReference type="SAM" id="Phobius"/>
    </source>
</evidence>
<dbReference type="Gene3D" id="3.40.960.10">
    <property type="entry name" value="VSR Endonuclease"/>
    <property type="match status" value="1"/>
</dbReference>
<feature type="transmembrane region" description="Helical" evidence="1">
    <location>
        <begin position="6"/>
        <end position="24"/>
    </location>
</feature>
<name>A0A6C0JVG4_9ZZZZ</name>
<accession>A0A6C0JVG4</accession>
<sequence length="190" mass="21957">MDIHKYGVYIAAVIVAIFVTLFVCKRKGLTLETVEPITSPSAKIKEVKSADIGEGLCDYSQPRYKGKSPPENKCRCFLERHYGVPFPSTRDLDWLVNTTGYRLEIDCYNECLRLGVEYNGRQHLEFVPKFHKTIHDLERQKERDALKNKLCEENGVTLITVPHYIGIDDIDDYIRERLPVHVTNVCNYAY</sequence>
<proteinExistence type="predicted"/>
<reference evidence="2" key="1">
    <citation type="journal article" date="2020" name="Nature">
        <title>Giant virus diversity and host interactions through global metagenomics.</title>
        <authorList>
            <person name="Schulz F."/>
            <person name="Roux S."/>
            <person name="Paez-Espino D."/>
            <person name="Jungbluth S."/>
            <person name="Walsh D.A."/>
            <person name="Denef V.J."/>
            <person name="McMahon K.D."/>
            <person name="Konstantinidis K.T."/>
            <person name="Eloe-Fadrosh E.A."/>
            <person name="Kyrpides N.C."/>
            <person name="Woyke T."/>
        </authorList>
    </citation>
    <scope>NUCLEOTIDE SEQUENCE</scope>
    <source>
        <strain evidence="2">GVMAG-S-1063924-116</strain>
    </source>
</reference>